<dbReference type="GO" id="GO:0030638">
    <property type="term" value="P:polyketide metabolic process"/>
    <property type="evidence" value="ECO:0007669"/>
    <property type="project" value="InterPro"/>
</dbReference>
<dbReference type="PANTHER" id="PTHR38436">
    <property type="entry name" value="POLYKETIDE CYCLASE SNOAL-LIKE DOMAIN"/>
    <property type="match status" value="1"/>
</dbReference>
<dbReference type="Proteomes" id="UP000542111">
    <property type="component" value="Unassembled WGS sequence"/>
</dbReference>
<keyword evidence="1" id="KW-0732">Signal</keyword>
<sequence length="201" mass="22265">MPKTSSMLAISATTLIVLALSACSGQGRAPDASAANQELQRYKAQEQTEQANLVNFADLDLRVYSGQKWDEVSKSHADNIIVHWPDGRQTVGIDPHIADMKGLFAFAPDTRIRTQSNKIAQGNLTSVTGVMEGTFTRPLRLPDGRTIAPTHKPFKYSMVTVARWENGKMAEEWLMWDNAEFLRQIGVNPADLAPRKDAAQR</sequence>
<protein>
    <submittedName>
        <fullName evidence="2">Ester cyclase</fullName>
    </submittedName>
</protein>
<dbReference type="SUPFAM" id="SSF54427">
    <property type="entry name" value="NTF2-like"/>
    <property type="match status" value="1"/>
</dbReference>
<evidence type="ECO:0000313" key="3">
    <source>
        <dbReference type="Proteomes" id="UP000542111"/>
    </source>
</evidence>
<dbReference type="Pfam" id="PF07366">
    <property type="entry name" value="SnoaL"/>
    <property type="match status" value="1"/>
</dbReference>
<dbReference type="Gene3D" id="3.10.450.50">
    <property type="match status" value="1"/>
</dbReference>
<proteinExistence type="predicted"/>
<evidence type="ECO:0000313" key="2">
    <source>
        <dbReference type="EMBL" id="NNA97625.1"/>
    </source>
</evidence>
<dbReference type="InterPro" id="IPR009959">
    <property type="entry name" value="Cyclase_SnoaL-like"/>
</dbReference>
<reference evidence="2 3" key="1">
    <citation type="journal article" date="2020" name="Front. Microbiol.">
        <title>Genetic Organization of the aprX-lipA2 Operon Affects the Proteolytic Potential of Pseudomonas Species in Milk.</title>
        <authorList>
            <person name="Maier C."/>
            <person name="Huptas C."/>
            <person name="von Neubeck M."/>
            <person name="Scherer S."/>
            <person name="Wenning M."/>
            <person name="Lucking G."/>
        </authorList>
    </citation>
    <scope>NUCLEOTIDE SEQUENCE [LARGE SCALE GENOMIC DNA]</scope>
    <source>
        <strain evidence="2 3">G4779</strain>
    </source>
</reference>
<evidence type="ECO:0000256" key="1">
    <source>
        <dbReference type="SAM" id="SignalP"/>
    </source>
</evidence>
<feature type="signal peptide" evidence="1">
    <location>
        <begin position="1"/>
        <end position="29"/>
    </location>
</feature>
<accession>A0A7Y1MSM8</accession>
<comment type="caution">
    <text evidence="2">The sequence shown here is derived from an EMBL/GenBank/DDBJ whole genome shotgun (WGS) entry which is preliminary data.</text>
</comment>
<dbReference type="RefSeq" id="WP_169898481.1">
    <property type="nucleotide sequence ID" value="NZ_JAAQYO010000011.1"/>
</dbReference>
<name>A0A7Y1MSM8_9PSED</name>
<gene>
    <name evidence="2" type="ORF">HBO33_20890</name>
</gene>
<dbReference type="AlphaFoldDB" id="A0A7Y1MSM8"/>
<dbReference type="InterPro" id="IPR032710">
    <property type="entry name" value="NTF2-like_dom_sf"/>
</dbReference>
<dbReference type="PROSITE" id="PS51257">
    <property type="entry name" value="PROKAR_LIPOPROTEIN"/>
    <property type="match status" value="1"/>
</dbReference>
<organism evidence="2 3">
    <name type="scientific">Pseudomonas gessardii</name>
    <dbReference type="NCBI Taxonomy" id="78544"/>
    <lineage>
        <taxon>Bacteria</taxon>
        <taxon>Pseudomonadati</taxon>
        <taxon>Pseudomonadota</taxon>
        <taxon>Gammaproteobacteria</taxon>
        <taxon>Pseudomonadales</taxon>
        <taxon>Pseudomonadaceae</taxon>
        <taxon>Pseudomonas</taxon>
    </lineage>
</organism>
<feature type="chain" id="PRO_5030815349" evidence="1">
    <location>
        <begin position="30"/>
        <end position="201"/>
    </location>
</feature>
<dbReference type="PANTHER" id="PTHR38436:SF1">
    <property type="entry name" value="ESTER CYCLASE"/>
    <property type="match status" value="1"/>
</dbReference>
<dbReference type="EMBL" id="JAAQYP010000038">
    <property type="protein sequence ID" value="NNA97625.1"/>
    <property type="molecule type" value="Genomic_DNA"/>
</dbReference>